<accession>A0ABV1RBI0</accession>
<gene>
    <name evidence="1" type="ORF">ABS770_28490</name>
</gene>
<evidence type="ECO:0000313" key="1">
    <source>
        <dbReference type="EMBL" id="MER2292195.1"/>
    </source>
</evidence>
<dbReference type="Proteomes" id="UP001432995">
    <property type="component" value="Unassembled WGS sequence"/>
</dbReference>
<sequence>KMLAFETSLDVVCTLHDAIYVSCAVSEKDTVIKKLTAIMDRAVERVIGSAVKIEIGVNVYTHETGYRDKRGDVMLGRVVDLLEDLRQPRAA</sequence>
<evidence type="ECO:0008006" key="3">
    <source>
        <dbReference type="Google" id="ProtNLM"/>
    </source>
</evidence>
<feature type="non-terminal residue" evidence="1">
    <location>
        <position position="1"/>
    </location>
</feature>
<name>A0ABV1RBI0_9HYPH</name>
<proteinExistence type="predicted"/>
<protein>
    <recommendedName>
        <fullName evidence="3">DNA-directed DNA polymerase family A palm domain-containing protein</fullName>
    </recommendedName>
</protein>
<comment type="caution">
    <text evidence="1">The sequence shown here is derived from an EMBL/GenBank/DDBJ whole genome shotgun (WGS) entry which is preliminary data.</text>
</comment>
<organism evidence="1 2">
    <name type="scientific">Methylobacterium brachiatum</name>
    <dbReference type="NCBI Taxonomy" id="269660"/>
    <lineage>
        <taxon>Bacteria</taxon>
        <taxon>Pseudomonadati</taxon>
        <taxon>Pseudomonadota</taxon>
        <taxon>Alphaproteobacteria</taxon>
        <taxon>Hyphomicrobiales</taxon>
        <taxon>Methylobacteriaceae</taxon>
        <taxon>Methylobacterium</taxon>
    </lineage>
</organism>
<dbReference type="EMBL" id="JBELQD010000098">
    <property type="protein sequence ID" value="MER2292195.1"/>
    <property type="molecule type" value="Genomic_DNA"/>
</dbReference>
<keyword evidence="2" id="KW-1185">Reference proteome</keyword>
<reference evidence="1" key="1">
    <citation type="submission" date="2024-06" db="EMBL/GenBank/DDBJ databases">
        <authorList>
            <person name="Campbell A.G."/>
        </authorList>
    </citation>
    <scope>NUCLEOTIDE SEQUENCE</scope>
    <source>
        <strain evidence="1">EM17</strain>
    </source>
</reference>
<dbReference type="RefSeq" id="WP_350381653.1">
    <property type="nucleotide sequence ID" value="NZ_JBELQD010000098.1"/>
</dbReference>
<evidence type="ECO:0000313" key="2">
    <source>
        <dbReference type="Proteomes" id="UP001432995"/>
    </source>
</evidence>